<evidence type="ECO:0000313" key="1">
    <source>
        <dbReference type="EMBL" id="MBX50357.1"/>
    </source>
</evidence>
<dbReference type="AlphaFoldDB" id="A0A2P2P6N9"/>
<proteinExistence type="predicted"/>
<reference evidence="1" key="1">
    <citation type="submission" date="2018-02" db="EMBL/GenBank/DDBJ databases">
        <title>Rhizophora mucronata_Transcriptome.</title>
        <authorList>
            <person name="Meera S.P."/>
            <person name="Sreeshan A."/>
            <person name="Augustine A."/>
        </authorList>
    </citation>
    <scope>NUCLEOTIDE SEQUENCE</scope>
    <source>
        <tissue evidence="1">Leaf</tissue>
    </source>
</reference>
<name>A0A2P2P6N9_RHIMU</name>
<dbReference type="EMBL" id="GGEC01069873">
    <property type="protein sequence ID" value="MBX50357.1"/>
    <property type="molecule type" value="Transcribed_RNA"/>
</dbReference>
<accession>A0A2P2P6N9</accession>
<sequence>MIFMPIKQELGQKKKKRKMLLAVFLVKTSFNLYGCYG</sequence>
<organism evidence="1">
    <name type="scientific">Rhizophora mucronata</name>
    <name type="common">Asiatic mangrove</name>
    <dbReference type="NCBI Taxonomy" id="61149"/>
    <lineage>
        <taxon>Eukaryota</taxon>
        <taxon>Viridiplantae</taxon>
        <taxon>Streptophyta</taxon>
        <taxon>Embryophyta</taxon>
        <taxon>Tracheophyta</taxon>
        <taxon>Spermatophyta</taxon>
        <taxon>Magnoliopsida</taxon>
        <taxon>eudicotyledons</taxon>
        <taxon>Gunneridae</taxon>
        <taxon>Pentapetalae</taxon>
        <taxon>rosids</taxon>
        <taxon>fabids</taxon>
        <taxon>Malpighiales</taxon>
        <taxon>Rhizophoraceae</taxon>
        <taxon>Rhizophora</taxon>
    </lineage>
</organism>
<protein>
    <submittedName>
        <fullName evidence="1">Uncharacterized protein</fullName>
    </submittedName>
</protein>